<dbReference type="Pfam" id="PF01740">
    <property type="entry name" value="STAS"/>
    <property type="match status" value="1"/>
</dbReference>
<dbReference type="InterPro" id="IPR036513">
    <property type="entry name" value="STAS_dom_sf"/>
</dbReference>
<proteinExistence type="predicted"/>
<dbReference type="CDD" id="cd07042">
    <property type="entry name" value="STAS_SulP_like_sulfate_transporter"/>
    <property type="match status" value="1"/>
</dbReference>
<comment type="caution">
    <text evidence="3">The sequence shown here is derived from an EMBL/GenBank/DDBJ whole genome shotgun (WGS) entry which is preliminary data.</text>
</comment>
<organism evidence="3 4">
    <name type="scientific">Salvia divinorum</name>
    <name type="common">Maria pastora</name>
    <name type="synonym">Diviner's sage</name>
    <dbReference type="NCBI Taxonomy" id="28513"/>
    <lineage>
        <taxon>Eukaryota</taxon>
        <taxon>Viridiplantae</taxon>
        <taxon>Streptophyta</taxon>
        <taxon>Embryophyta</taxon>
        <taxon>Tracheophyta</taxon>
        <taxon>Spermatophyta</taxon>
        <taxon>Magnoliopsida</taxon>
        <taxon>eudicotyledons</taxon>
        <taxon>Gunneridae</taxon>
        <taxon>Pentapetalae</taxon>
        <taxon>asterids</taxon>
        <taxon>lamiids</taxon>
        <taxon>Lamiales</taxon>
        <taxon>Lamiaceae</taxon>
        <taxon>Nepetoideae</taxon>
        <taxon>Mentheae</taxon>
        <taxon>Salviinae</taxon>
        <taxon>Salvia</taxon>
        <taxon>Salvia subgen. Calosphace</taxon>
    </lineage>
</organism>
<dbReference type="InterPro" id="IPR002645">
    <property type="entry name" value="STAS_dom"/>
</dbReference>
<evidence type="ECO:0000259" key="2">
    <source>
        <dbReference type="PROSITE" id="PS50801"/>
    </source>
</evidence>
<reference evidence="3 4" key="1">
    <citation type="submission" date="2024-06" db="EMBL/GenBank/DDBJ databases">
        <title>A chromosome level genome sequence of Diviner's sage (Salvia divinorum).</title>
        <authorList>
            <person name="Ford S.A."/>
            <person name="Ro D.-K."/>
            <person name="Ness R.W."/>
            <person name="Phillips M.A."/>
        </authorList>
    </citation>
    <scope>NUCLEOTIDE SEQUENCE [LARGE SCALE GENOMIC DNA]</scope>
    <source>
        <strain evidence="3">SAF-2024a</strain>
        <tissue evidence="3">Leaf</tissue>
    </source>
</reference>
<dbReference type="PROSITE" id="PS50801">
    <property type="entry name" value="STAS"/>
    <property type="match status" value="1"/>
</dbReference>
<evidence type="ECO:0000313" key="3">
    <source>
        <dbReference type="EMBL" id="KAL1542238.1"/>
    </source>
</evidence>
<dbReference type="Gene3D" id="3.30.750.24">
    <property type="entry name" value="STAS domain"/>
    <property type="match status" value="1"/>
</dbReference>
<feature type="region of interest" description="Disordered" evidence="1">
    <location>
        <begin position="86"/>
        <end position="108"/>
    </location>
</feature>
<evidence type="ECO:0000256" key="1">
    <source>
        <dbReference type="SAM" id="MobiDB-lite"/>
    </source>
</evidence>
<sequence>MFVLYYNTVIYIDSSAVQALKDLYHEYRSRNNQIAISNPNRDVLLTLTKAEVVDLIGRECPHCWSLFNRLLKQCSEEAALSHLESGTREIASSRDETSHLEPLLSKKT</sequence>
<keyword evidence="4" id="KW-1185">Reference proteome</keyword>
<dbReference type="Proteomes" id="UP001567538">
    <property type="component" value="Unassembled WGS sequence"/>
</dbReference>
<dbReference type="AlphaFoldDB" id="A0ABD1GGS3"/>
<feature type="compositionally biased region" description="Basic and acidic residues" evidence="1">
    <location>
        <begin position="86"/>
        <end position="99"/>
    </location>
</feature>
<gene>
    <name evidence="3" type="ORF">AAHA92_26361</name>
</gene>
<dbReference type="EMBL" id="JBEAFC010000009">
    <property type="protein sequence ID" value="KAL1542238.1"/>
    <property type="molecule type" value="Genomic_DNA"/>
</dbReference>
<protein>
    <submittedName>
        <fullName evidence="3">Sulfate transporter 4.2</fullName>
    </submittedName>
</protein>
<dbReference type="SUPFAM" id="SSF52091">
    <property type="entry name" value="SpoIIaa-like"/>
    <property type="match status" value="1"/>
</dbReference>
<accession>A0ABD1GGS3</accession>
<name>A0ABD1GGS3_SALDI</name>
<evidence type="ECO:0000313" key="4">
    <source>
        <dbReference type="Proteomes" id="UP001567538"/>
    </source>
</evidence>
<feature type="domain" description="STAS" evidence="2">
    <location>
        <begin position="1"/>
        <end position="83"/>
    </location>
</feature>